<evidence type="ECO:0000259" key="10">
    <source>
        <dbReference type="PROSITE" id="PS50229"/>
    </source>
</evidence>
<dbReference type="CDD" id="cd01205">
    <property type="entry name" value="EVH1_WASP-like"/>
    <property type="match status" value="1"/>
</dbReference>
<dbReference type="GO" id="GO:0007015">
    <property type="term" value="P:actin filament organization"/>
    <property type="evidence" value="ECO:0007669"/>
    <property type="project" value="InterPro"/>
</dbReference>
<dbReference type="FunCoup" id="A0A2R2MPY0">
    <property type="interactions" value="806"/>
</dbReference>
<dbReference type="KEGG" id="lak:106169792"/>
<gene>
    <name evidence="13" type="primary">LOC106169792</name>
</gene>
<keyword evidence="6" id="KW-0206">Cytoskeleton</keyword>
<dbReference type="PROSITE" id="PS51082">
    <property type="entry name" value="WH2"/>
    <property type="match status" value="1"/>
</dbReference>
<feature type="compositionally biased region" description="Basic residues" evidence="8">
    <location>
        <begin position="183"/>
        <end position="198"/>
    </location>
</feature>
<dbReference type="SMART" id="SM00285">
    <property type="entry name" value="PBD"/>
    <property type="match status" value="1"/>
</dbReference>
<keyword evidence="7" id="KW-0539">Nucleus</keyword>
<dbReference type="PANTHER" id="PTHR11202">
    <property type="entry name" value="SPROUTY-RELATED, EVH1 DOMAIN-CONTAINING PROTEIN FAMILY MEMBER"/>
    <property type="match status" value="1"/>
</dbReference>
<dbReference type="InterPro" id="IPR011993">
    <property type="entry name" value="PH-like_dom_sf"/>
</dbReference>
<dbReference type="PROSITE" id="PS50229">
    <property type="entry name" value="WH1"/>
    <property type="match status" value="1"/>
</dbReference>
<dbReference type="InterPro" id="IPR003124">
    <property type="entry name" value="WH2_dom"/>
</dbReference>
<dbReference type="Pfam" id="PF02205">
    <property type="entry name" value="WH2"/>
    <property type="match status" value="2"/>
</dbReference>
<dbReference type="InterPro" id="IPR000095">
    <property type="entry name" value="CRIB_dom"/>
</dbReference>
<dbReference type="Pfam" id="PF00786">
    <property type="entry name" value="PBD"/>
    <property type="match status" value="1"/>
</dbReference>
<reference evidence="13" key="1">
    <citation type="submission" date="2025-08" db="UniProtKB">
        <authorList>
            <consortium name="RefSeq"/>
        </authorList>
    </citation>
    <scope>IDENTIFICATION</scope>
    <source>
        <tissue evidence="13">Gonads</tissue>
    </source>
</reference>
<dbReference type="GeneID" id="106169792"/>
<accession>A0A2R2MPY0</accession>
<keyword evidence="5" id="KW-0677">Repeat</keyword>
<evidence type="ECO:0000256" key="2">
    <source>
        <dbReference type="ARBA" id="ARBA00004245"/>
    </source>
</evidence>
<dbReference type="SMART" id="SM00461">
    <property type="entry name" value="WH1"/>
    <property type="match status" value="1"/>
</dbReference>
<evidence type="ECO:0000256" key="7">
    <source>
        <dbReference type="ARBA" id="ARBA00023242"/>
    </source>
</evidence>
<dbReference type="Pfam" id="PF00568">
    <property type="entry name" value="WH1"/>
    <property type="match status" value="1"/>
</dbReference>
<dbReference type="GO" id="GO:0003779">
    <property type="term" value="F:actin binding"/>
    <property type="evidence" value="ECO:0007669"/>
    <property type="project" value="InterPro"/>
</dbReference>
<evidence type="ECO:0000259" key="9">
    <source>
        <dbReference type="PROSITE" id="PS50108"/>
    </source>
</evidence>
<evidence type="ECO:0000313" key="13">
    <source>
        <dbReference type="RefSeq" id="XP_023932067.1"/>
    </source>
</evidence>
<dbReference type="FunFam" id="3.90.810.10:FF:000003">
    <property type="entry name" value="Neural Wiskott-Aldrich syndrome protein-like"/>
    <property type="match status" value="1"/>
</dbReference>
<dbReference type="AlphaFoldDB" id="A0A2R2MPY0"/>
<dbReference type="InterPro" id="IPR036936">
    <property type="entry name" value="CRIB_dom_sf"/>
</dbReference>
<dbReference type="CDD" id="cd00132">
    <property type="entry name" value="CRIB"/>
    <property type="match status" value="1"/>
</dbReference>
<dbReference type="GO" id="GO:0005634">
    <property type="term" value="C:nucleus"/>
    <property type="evidence" value="ECO:0007669"/>
    <property type="project" value="UniProtKB-SubCell"/>
</dbReference>
<feature type="compositionally biased region" description="Low complexity" evidence="8">
    <location>
        <begin position="167"/>
        <end position="177"/>
    </location>
</feature>
<feature type="domain" description="WH2" evidence="11">
    <location>
        <begin position="401"/>
        <end position="418"/>
    </location>
</feature>
<feature type="region of interest" description="Disordered" evidence="8">
    <location>
        <begin position="267"/>
        <end position="507"/>
    </location>
</feature>
<dbReference type="Gene3D" id="2.30.29.30">
    <property type="entry name" value="Pleckstrin-homology domain (PH domain)/Phosphotyrosine-binding domain (PTB)"/>
    <property type="match status" value="1"/>
</dbReference>
<dbReference type="Gene3D" id="3.90.810.10">
    <property type="entry name" value="CRIB domain"/>
    <property type="match status" value="2"/>
</dbReference>
<comment type="subcellular location">
    <subcellularLocation>
        <location evidence="2">Cytoplasm</location>
        <location evidence="2">Cytoskeleton</location>
    </subcellularLocation>
    <subcellularLocation>
        <location evidence="1">Nucleus</location>
    </subcellularLocation>
</comment>
<evidence type="ECO:0000256" key="6">
    <source>
        <dbReference type="ARBA" id="ARBA00023212"/>
    </source>
</evidence>
<feature type="region of interest" description="Disordered" evidence="8">
    <location>
        <begin position="137"/>
        <end position="200"/>
    </location>
</feature>
<dbReference type="SUPFAM" id="SSF50729">
    <property type="entry name" value="PH domain-like"/>
    <property type="match status" value="1"/>
</dbReference>
<evidence type="ECO:0000256" key="5">
    <source>
        <dbReference type="ARBA" id="ARBA00022737"/>
    </source>
</evidence>
<organism evidence="12 13">
    <name type="scientific">Lingula anatina</name>
    <name type="common">Brachiopod</name>
    <name type="synonym">Lingula unguis</name>
    <dbReference type="NCBI Taxonomy" id="7574"/>
    <lineage>
        <taxon>Eukaryota</taxon>
        <taxon>Metazoa</taxon>
        <taxon>Spiralia</taxon>
        <taxon>Lophotrochozoa</taxon>
        <taxon>Brachiopoda</taxon>
        <taxon>Linguliformea</taxon>
        <taxon>Lingulata</taxon>
        <taxon>Lingulida</taxon>
        <taxon>Linguloidea</taxon>
        <taxon>Lingulidae</taxon>
        <taxon>Lingula</taxon>
    </lineage>
</organism>
<dbReference type="Proteomes" id="UP000085678">
    <property type="component" value="Unplaced"/>
</dbReference>
<evidence type="ECO:0000256" key="8">
    <source>
        <dbReference type="SAM" id="MobiDB-lite"/>
    </source>
</evidence>
<keyword evidence="3" id="KW-0963">Cytoplasm</keyword>
<feature type="domain" description="WH1" evidence="10">
    <location>
        <begin position="29"/>
        <end position="139"/>
    </location>
</feature>
<proteinExistence type="predicted"/>
<dbReference type="OrthoDB" id="8963340at2759"/>
<dbReference type="GO" id="GO:0005856">
    <property type="term" value="C:cytoskeleton"/>
    <property type="evidence" value="ECO:0007669"/>
    <property type="project" value="UniProtKB-SubCell"/>
</dbReference>
<evidence type="ECO:0000256" key="4">
    <source>
        <dbReference type="ARBA" id="ARBA00022553"/>
    </source>
</evidence>
<dbReference type="InParanoid" id="A0A2R2MPY0"/>
<dbReference type="InterPro" id="IPR033927">
    <property type="entry name" value="WASPfam_EVH1"/>
</dbReference>
<keyword evidence="12" id="KW-1185">Reference proteome</keyword>
<dbReference type="PROSITE" id="PS50108">
    <property type="entry name" value="CRIB"/>
    <property type="match status" value="1"/>
</dbReference>
<dbReference type="SUPFAM" id="SSF47912">
    <property type="entry name" value="Wiscott-Aldrich syndrome protein, WASP, C-terminal domain"/>
    <property type="match status" value="1"/>
</dbReference>
<evidence type="ECO:0000256" key="3">
    <source>
        <dbReference type="ARBA" id="ARBA00022490"/>
    </source>
</evidence>
<dbReference type="STRING" id="7574.A0A2R2MPY0"/>
<feature type="compositionally biased region" description="Pro residues" evidence="8">
    <location>
        <begin position="278"/>
        <end position="396"/>
    </location>
</feature>
<sequence length="507" mass="54279">MSNQPKKPRPQNSPSLILAPNENEILFNLIGNRCVTVATAVVQVFLASNPPALNRWSKRCTGVAMFIKDNEKRSYFIRVYGLTQGLLWEQELYNGFKYKTPRPYFHTFDTDDCPAGLNFANENEAERFQKAVEVKLQEKARRRTERRKTVQPPRNQGTPAVPPPSTTPSLSVSTTSLDDTKTLKKKKDKDKKGGKKAKFTKEDIGLPSDFRHVSHIGWDPNSGFDTEKLDPDMKELFSSIGVQDTDLKDKDTAKFIYDFVEQHGGFDALKQEMKGGAGPPPPPPSRAGMPPPPPPSRNMGAPPPPPSRAGMPPPPPPSRDGRPPPPPGGRMGAPPPPPPSRGGMPPPPPPSMGVPPPPPPPAMGGPPPPPPPPPPGGGPPPPPPPPPGAPPPPMGPPGGGGRGGLLSQIQTGTTLKHVDPNAPKPAGPVDSRGNLLDSIRGFQKGGLKSVEDNPNERPKSATPEDGGGIAAALAKALASRKNIIQGSDDEEDEEEDEEDDDEDWDDD</sequence>
<name>A0A2R2MPY0_LINAN</name>
<keyword evidence="4" id="KW-0597">Phosphoprotein</keyword>
<protein>
    <submittedName>
        <fullName evidence="13">Neural Wiskott-Aldrich syndrome protein</fullName>
    </submittedName>
</protein>
<evidence type="ECO:0000259" key="11">
    <source>
        <dbReference type="PROSITE" id="PS51082"/>
    </source>
</evidence>
<feature type="domain" description="CRIB" evidence="9">
    <location>
        <begin position="204"/>
        <end position="217"/>
    </location>
</feature>
<dbReference type="FunFam" id="2.30.29.30:FF:000130">
    <property type="entry name" value="neural Wiskott-Aldrich syndrome protein"/>
    <property type="match status" value="1"/>
</dbReference>
<dbReference type="SMART" id="SM00246">
    <property type="entry name" value="WH2"/>
    <property type="match status" value="2"/>
</dbReference>
<dbReference type="InterPro" id="IPR011026">
    <property type="entry name" value="WAS_C"/>
</dbReference>
<evidence type="ECO:0000313" key="12">
    <source>
        <dbReference type="Proteomes" id="UP000085678"/>
    </source>
</evidence>
<feature type="compositionally biased region" description="Acidic residues" evidence="8">
    <location>
        <begin position="487"/>
        <end position="507"/>
    </location>
</feature>
<feature type="compositionally biased region" description="Basic and acidic residues" evidence="8">
    <location>
        <begin position="449"/>
        <end position="459"/>
    </location>
</feature>
<dbReference type="RefSeq" id="XP_023932067.1">
    <property type="nucleotide sequence ID" value="XM_024076299.1"/>
</dbReference>
<dbReference type="PANTHER" id="PTHR11202:SF36">
    <property type="entry name" value="ACTIN NUCLEATION-PROMOTING FACTOR WASL"/>
    <property type="match status" value="1"/>
</dbReference>
<evidence type="ECO:0000256" key="1">
    <source>
        <dbReference type="ARBA" id="ARBA00004123"/>
    </source>
</evidence>
<dbReference type="InterPro" id="IPR000697">
    <property type="entry name" value="WH1/EVH1_dom"/>
</dbReference>